<evidence type="ECO:0000256" key="3">
    <source>
        <dbReference type="HAMAP-Rule" id="MF_00524"/>
    </source>
</evidence>
<keyword evidence="3" id="KW-0963">Cytoplasm</keyword>
<proteinExistence type="inferred from homology"/>
<accession>A0ABV4GE86</accession>
<keyword evidence="2 3" id="KW-0418">Kinase</keyword>
<dbReference type="SUPFAM" id="SSF53067">
    <property type="entry name" value="Actin-like ATPase domain"/>
    <property type="match status" value="1"/>
</dbReference>
<dbReference type="InterPro" id="IPR003836">
    <property type="entry name" value="Glucokinase"/>
</dbReference>
<dbReference type="InterPro" id="IPR050201">
    <property type="entry name" value="Bacterial_glucokinase"/>
</dbReference>
<evidence type="ECO:0000256" key="2">
    <source>
        <dbReference type="ARBA" id="ARBA00022777"/>
    </source>
</evidence>
<keyword evidence="1 3" id="KW-0808">Transferase</keyword>
<dbReference type="PANTHER" id="PTHR47690:SF1">
    <property type="entry name" value="GLUCOKINASE"/>
    <property type="match status" value="1"/>
</dbReference>
<evidence type="ECO:0000313" key="5">
    <source>
        <dbReference type="EMBL" id="MEY9469268.1"/>
    </source>
</evidence>
<dbReference type="Pfam" id="PF02685">
    <property type="entry name" value="Glucokinase"/>
    <property type="match status" value="1"/>
</dbReference>
<dbReference type="HAMAP" id="MF_00524">
    <property type="entry name" value="Glucokinase"/>
    <property type="match status" value="1"/>
</dbReference>
<dbReference type="Gene3D" id="3.40.367.20">
    <property type="match status" value="1"/>
</dbReference>
<evidence type="ECO:0000256" key="4">
    <source>
        <dbReference type="RuleBase" id="RU004046"/>
    </source>
</evidence>
<dbReference type="Proteomes" id="UP001565474">
    <property type="component" value="Unassembled WGS sequence"/>
</dbReference>
<dbReference type="GO" id="GO:0004340">
    <property type="term" value="F:glucokinase activity"/>
    <property type="evidence" value="ECO:0007669"/>
    <property type="project" value="UniProtKB-EC"/>
</dbReference>
<evidence type="ECO:0000313" key="6">
    <source>
        <dbReference type="Proteomes" id="UP001565474"/>
    </source>
</evidence>
<dbReference type="CDD" id="cd24008">
    <property type="entry name" value="ASKHA_NBD_GLK"/>
    <property type="match status" value="1"/>
</dbReference>
<comment type="caution">
    <text evidence="5">The sequence shown here is derived from an EMBL/GenBank/DDBJ whole genome shotgun (WGS) entry which is preliminary data.</text>
</comment>
<dbReference type="EC" id="2.7.1.2" evidence="3"/>
<dbReference type="RefSeq" id="WP_338107418.1">
    <property type="nucleotide sequence ID" value="NZ_JBGBYD010000002.1"/>
</dbReference>
<protein>
    <recommendedName>
        <fullName evidence="3">Glucokinase</fullName>
        <ecNumber evidence="3">2.7.1.2</ecNumber>
    </recommendedName>
    <alternativeName>
        <fullName evidence="3">Glucose kinase</fullName>
    </alternativeName>
</protein>
<reference evidence="5 6" key="1">
    <citation type="submission" date="2024-07" db="EMBL/GenBank/DDBJ databases">
        <title>Genomic Encyclopedia of Type Strains, Phase V (KMG-V): Genome sequencing to study the core and pangenomes of soil and plant-associated prokaryotes.</title>
        <authorList>
            <person name="Whitman W."/>
        </authorList>
    </citation>
    <scope>NUCLEOTIDE SEQUENCE [LARGE SCALE GENOMIC DNA]</scope>
    <source>
        <strain evidence="5 6">USDA 222</strain>
    </source>
</reference>
<dbReference type="NCBIfam" id="TIGR00749">
    <property type="entry name" value="glk"/>
    <property type="match status" value="1"/>
</dbReference>
<sequence length="335" mass="35110">MVCRGSRGNAAMKATPSGRTTLLADIGGTNARFALLIDGTLCAKAHMSVKDYATFQQALAAYLGIPAKAGGPDHAILAASGVVQNGRCALTNNSWVIDAEELRRTYGLSTVRLINDFEAVAWALPRLGPNSLLQLGGQQRLPGAPLAAIGPGTGLGMAISIPHAGGHIVLSSEGGHSTIASGSLREDAVIEHLRQRFGHVSAERVLSGAGLENLHDAVATIDRAALPKRRATDITRAAADGTCTTSRSAVDMFCGMLGSVAGNLALALNARGGIFIGGGILRHMPDYLAASQFRRRFEEKGRLQKFLQSIPAYLILDDDAAFIGLRHLMEVEGLG</sequence>
<comment type="similarity">
    <text evidence="3 4">Belongs to the bacterial glucokinase family.</text>
</comment>
<keyword evidence="3" id="KW-0067">ATP-binding</keyword>
<dbReference type="EMBL" id="JBGBZN010000002">
    <property type="protein sequence ID" value="MEY9469268.1"/>
    <property type="molecule type" value="Genomic_DNA"/>
</dbReference>
<dbReference type="InterPro" id="IPR043129">
    <property type="entry name" value="ATPase_NBD"/>
</dbReference>
<keyword evidence="6" id="KW-1185">Reference proteome</keyword>
<feature type="binding site" evidence="3">
    <location>
        <begin position="24"/>
        <end position="29"/>
    </location>
    <ligand>
        <name>ATP</name>
        <dbReference type="ChEBI" id="CHEBI:30616"/>
    </ligand>
</feature>
<name>A0ABV4GE86_9BRAD</name>
<dbReference type="NCBIfam" id="NF009073">
    <property type="entry name" value="PRK12408.1"/>
    <property type="match status" value="1"/>
</dbReference>
<keyword evidence="3" id="KW-0324">Glycolysis</keyword>
<dbReference type="PANTHER" id="PTHR47690">
    <property type="entry name" value="GLUCOKINASE"/>
    <property type="match status" value="1"/>
</dbReference>
<comment type="catalytic activity">
    <reaction evidence="3">
        <text>D-glucose + ATP = D-glucose 6-phosphate + ADP + H(+)</text>
        <dbReference type="Rhea" id="RHEA:17825"/>
        <dbReference type="ChEBI" id="CHEBI:4167"/>
        <dbReference type="ChEBI" id="CHEBI:15378"/>
        <dbReference type="ChEBI" id="CHEBI:30616"/>
        <dbReference type="ChEBI" id="CHEBI:61548"/>
        <dbReference type="ChEBI" id="CHEBI:456216"/>
        <dbReference type="EC" id="2.7.1.2"/>
    </reaction>
</comment>
<comment type="subcellular location">
    <subcellularLocation>
        <location evidence="3">Cytoplasm</location>
    </subcellularLocation>
</comment>
<organism evidence="5 6">
    <name type="scientific">Bradyrhizobium yuanmingense</name>
    <dbReference type="NCBI Taxonomy" id="108015"/>
    <lineage>
        <taxon>Bacteria</taxon>
        <taxon>Pseudomonadati</taxon>
        <taxon>Pseudomonadota</taxon>
        <taxon>Alphaproteobacteria</taxon>
        <taxon>Hyphomicrobiales</taxon>
        <taxon>Nitrobacteraceae</taxon>
        <taxon>Bradyrhizobium</taxon>
    </lineage>
</organism>
<dbReference type="Gene3D" id="3.30.420.40">
    <property type="match status" value="1"/>
</dbReference>
<evidence type="ECO:0000256" key="1">
    <source>
        <dbReference type="ARBA" id="ARBA00022679"/>
    </source>
</evidence>
<gene>
    <name evidence="3" type="primary">glk</name>
    <name evidence="5" type="ORF">ABH992_001667</name>
</gene>
<keyword evidence="3" id="KW-0547">Nucleotide-binding</keyword>